<organism evidence="2 3">
    <name type="scientific">Ginsengibacter hankyongi</name>
    <dbReference type="NCBI Taxonomy" id="2607284"/>
    <lineage>
        <taxon>Bacteria</taxon>
        <taxon>Pseudomonadati</taxon>
        <taxon>Bacteroidota</taxon>
        <taxon>Chitinophagia</taxon>
        <taxon>Chitinophagales</taxon>
        <taxon>Chitinophagaceae</taxon>
        <taxon>Ginsengibacter</taxon>
    </lineage>
</organism>
<dbReference type="AlphaFoldDB" id="A0A5J5IEX4"/>
<dbReference type="EMBL" id="VYQF01000004">
    <property type="protein sequence ID" value="KAA9038163.1"/>
    <property type="molecule type" value="Genomic_DNA"/>
</dbReference>
<dbReference type="RefSeq" id="WP_150415723.1">
    <property type="nucleotide sequence ID" value="NZ_VYQF01000004.1"/>
</dbReference>
<evidence type="ECO:0000313" key="3">
    <source>
        <dbReference type="Proteomes" id="UP000326903"/>
    </source>
</evidence>
<evidence type="ECO:0000313" key="2">
    <source>
        <dbReference type="EMBL" id="KAA9038163.1"/>
    </source>
</evidence>
<dbReference type="PROSITE" id="PS51257">
    <property type="entry name" value="PROKAR_LIPOPROTEIN"/>
    <property type="match status" value="1"/>
</dbReference>
<feature type="region of interest" description="Disordered" evidence="1">
    <location>
        <begin position="24"/>
        <end position="53"/>
    </location>
</feature>
<keyword evidence="3" id="KW-1185">Reference proteome</keyword>
<feature type="compositionally biased region" description="Low complexity" evidence="1">
    <location>
        <begin position="44"/>
        <end position="53"/>
    </location>
</feature>
<comment type="caution">
    <text evidence="2">The sequence shown here is derived from an EMBL/GenBank/DDBJ whole genome shotgun (WGS) entry which is preliminary data.</text>
</comment>
<evidence type="ECO:0000256" key="1">
    <source>
        <dbReference type="SAM" id="MobiDB-lite"/>
    </source>
</evidence>
<dbReference type="Proteomes" id="UP000326903">
    <property type="component" value="Unassembled WGS sequence"/>
</dbReference>
<reference evidence="2 3" key="1">
    <citation type="submission" date="2019-09" db="EMBL/GenBank/DDBJ databases">
        <title>Draft genome sequence of Ginsengibacter sp. BR5-29.</title>
        <authorList>
            <person name="Im W.-T."/>
        </authorList>
    </citation>
    <scope>NUCLEOTIDE SEQUENCE [LARGE SCALE GENOMIC DNA]</scope>
    <source>
        <strain evidence="2 3">BR5-29</strain>
    </source>
</reference>
<gene>
    <name evidence="2" type="ORF">FW778_15535</name>
</gene>
<name>A0A5J5IEX4_9BACT</name>
<proteinExistence type="predicted"/>
<accession>A0A5J5IEX4</accession>
<feature type="compositionally biased region" description="Polar residues" evidence="1">
    <location>
        <begin position="27"/>
        <end position="42"/>
    </location>
</feature>
<sequence>MAKRLIYIFIFLLSFLIYSCSRKTHPSKTSTETSTKAGTENSELPAATKTITKPKAKTTLPKVIVVNDSVAHKSVDGRLYYDVMGHRYWRNNKDGKYYLFNKSMYNNPDFK</sequence>
<protein>
    <submittedName>
        <fullName evidence="2">Uncharacterized protein</fullName>
    </submittedName>
</protein>